<organism evidence="11 12">
    <name type="scientific">Paenibacillus filicis</name>
    <dbReference type="NCBI Taxonomy" id="669464"/>
    <lineage>
        <taxon>Bacteria</taxon>
        <taxon>Bacillati</taxon>
        <taxon>Bacillota</taxon>
        <taxon>Bacilli</taxon>
        <taxon>Bacillales</taxon>
        <taxon>Paenibacillaceae</taxon>
        <taxon>Paenibacillus</taxon>
    </lineage>
</organism>
<dbReference type="PROSITE" id="PS50111">
    <property type="entry name" value="CHEMOTAXIS_TRANSDUC_2"/>
    <property type="match status" value="1"/>
</dbReference>
<evidence type="ECO:0000256" key="8">
    <source>
        <dbReference type="SAM" id="Phobius"/>
    </source>
</evidence>
<comment type="similarity">
    <text evidence="5">Belongs to the methyl-accepting chemotaxis (MCP) protein family.</text>
</comment>
<dbReference type="PRINTS" id="PR00260">
    <property type="entry name" value="CHEMTRNSDUCR"/>
</dbReference>
<dbReference type="Proteomes" id="UP001469365">
    <property type="component" value="Unassembled WGS sequence"/>
</dbReference>
<evidence type="ECO:0000256" key="4">
    <source>
        <dbReference type="ARBA" id="ARBA00023224"/>
    </source>
</evidence>
<evidence type="ECO:0000313" key="11">
    <source>
        <dbReference type="EMBL" id="MEK8130691.1"/>
    </source>
</evidence>
<evidence type="ECO:0000256" key="3">
    <source>
        <dbReference type="ARBA" id="ARBA00023136"/>
    </source>
</evidence>
<dbReference type="InterPro" id="IPR004090">
    <property type="entry name" value="Chemotax_Me-accpt_rcpt"/>
</dbReference>
<evidence type="ECO:0000256" key="6">
    <source>
        <dbReference type="PROSITE-ProRule" id="PRU00284"/>
    </source>
</evidence>
<keyword evidence="8" id="KW-0812">Transmembrane</keyword>
<keyword evidence="7" id="KW-0175">Coiled coil</keyword>
<feature type="domain" description="Methyl-accepting transducer" evidence="9">
    <location>
        <begin position="476"/>
        <end position="709"/>
    </location>
</feature>
<evidence type="ECO:0000256" key="2">
    <source>
        <dbReference type="ARBA" id="ARBA00022475"/>
    </source>
</evidence>
<name>A0ABU9DP99_9BACL</name>
<dbReference type="Gene3D" id="1.10.287.950">
    <property type="entry name" value="Methyl-accepting chemotaxis protein"/>
    <property type="match status" value="1"/>
</dbReference>
<keyword evidence="8" id="KW-1133">Transmembrane helix</keyword>
<dbReference type="SUPFAM" id="SSF58104">
    <property type="entry name" value="Methyl-accepting chemotaxis protein (MCP) signaling domain"/>
    <property type="match status" value="1"/>
</dbReference>
<dbReference type="InterPro" id="IPR004089">
    <property type="entry name" value="MCPsignal_dom"/>
</dbReference>
<evidence type="ECO:0000259" key="9">
    <source>
        <dbReference type="PROSITE" id="PS50111"/>
    </source>
</evidence>
<proteinExistence type="inferred from homology"/>
<feature type="transmembrane region" description="Helical" evidence="8">
    <location>
        <begin position="347"/>
        <end position="367"/>
    </location>
</feature>
<dbReference type="PANTHER" id="PTHR32089">
    <property type="entry name" value="METHYL-ACCEPTING CHEMOTAXIS PROTEIN MCPB"/>
    <property type="match status" value="1"/>
</dbReference>
<dbReference type="RefSeq" id="WP_341417830.1">
    <property type="nucleotide sequence ID" value="NZ_JBBPCC010000016.1"/>
</dbReference>
<evidence type="ECO:0000313" key="12">
    <source>
        <dbReference type="Proteomes" id="UP001469365"/>
    </source>
</evidence>
<gene>
    <name evidence="11" type="ORF">WMW72_22545</name>
</gene>
<evidence type="ECO:0000259" key="10">
    <source>
        <dbReference type="PROSITE" id="PS50885"/>
    </source>
</evidence>
<accession>A0ABU9DP99</accession>
<evidence type="ECO:0000256" key="5">
    <source>
        <dbReference type="ARBA" id="ARBA00029447"/>
    </source>
</evidence>
<sequence>MLDWLGFRKGLPLWWSYRLNRGLRQDVEDIFEGIAATRQELLVSWADEYWGHLDRLLERLTASAPPTGDGESFCSGPAAAQWESHCLSTRQQAPDFSELFVLSEQGEVVCSTFGAHRSVVYGGQSVLDRGLQYARGEKGARRCLYGPYADPMTVRIGPSTSSFHDEMTLLFIVPIVEAGVWRGALCGRVPNDVIGDLIQRESGHVYPDSGDNYLFMASAGLQKHVAPGTALSRSRFEDRTFTHGENLKDGVTTDWGLVTVKNHTELELRFTDPATGELHPGVANTIENGSNLFVAFPGYSDYRHIPVIGKGVTFRLPHCPDVWGMMCEGDLEEVYRIRGMNWRLFRLQLPGVAGAAAGAALLVGLLAREDAPFWLTGLAAGLLQVVFGLLIALLVYRRGSAPMTRHLQRIARFIRMNAEGKGDLTQRLQPDQFQGNESRELAKWINNMIDSLEGIMLQVKRAAADVLSSQRLLNESTDTTAGSTERMNVKIHDMIGSLRKQLKDIDQAKVAVEEMKQTLREIESHATGQIAVAQHEVERIGGKMSHISAKVEETNRTISTFMETTQQIRTVLQVIEEISARTNLLALNASIEAARVGEHGKGFAVVAAEIRKLADLTRQSTEEIGGTVQDIYANAEKAFASMEEGTKVVEEGSLLVAAASDLLHNASGNDSLKMQVIDEVVRLMERIAEISKDNRVISREVEGNVQELMADTGQVKLTSKRVESITAFLEQLVNQFHLNESRIR</sequence>
<keyword evidence="12" id="KW-1185">Reference proteome</keyword>
<feature type="transmembrane region" description="Helical" evidence="8">
    <location>
        <begin position="373"/>
        <end position="396"/>
    </location>
</feature>
<dbReference type="EMBL" id="JBBPCC010000016">
    <property type="protein sequence ID" value="MEK8130691.1"/>
    <property type="molecule type" value="Genomic_DNA"/>
</dbReference>
<dbReference type="PANTHER" id="PTHR32089:SF112">
    <property type="entry name" value="LYSOZYME-LIKE PROTEIN-RELATED"/>
    <property type="match status" value="1"/>
</dbReference>
<comment type="subcellular location">
    <subcellularLocation>
        <location evidence="1">Cell membrane</location>
    </subcellularLocation>
</comment>
<dbReference type="SMART" id="SM00283">
    <property type="entry name" value="MA"/>
    <property type="match status" value="1"/>
</dbReference>
<dbReference type="InterPro" id="IPR003660">
    <property type="entry name" value="HAMP_dom"/>
</dbReference>
<comment type="caution">
    <text evidence="11">The sequence shown here is derived from an EMBL/GenBank/DDBJ whole genome shotgun (WGS) entry which is preliminary data.</text>
</comment>
<keyword evidence="4 6" id="KW-0807">Transducer</keyword>
<dbReference type="PROSITE" id="PS50885">
    <property type="entry name" value="HAMP"/>
    <property type="match status" value="1"/>
</dbReference>
<keyword evidence="2" id="KW-1003">Cell membrane</keyword>
<feature type="domain" description="HAMP" evidence="10">
    <location>
        <begin position="401"/>
        <end position="457"/>
    </location>
</feature>
<reference evidence="11 12" key="1">
    <citation type="submission" date="2024-04" db="EMBL/GenBank/DDBJ databases">
        <title>draft genome sequnece of Paenibacillus filicis.</title>
        <authorList>
            <person name="Kim D.-U."/>
        </authorList>
    </citation>
    <scope>NUCLEOTIDE SEQUENCE [LARGE SCALE GENOMIC DNA]</scope>
    <source>
        <strain evidence="11 12">KACC14197</strain>
    </source>
</reference>
<evidence type="ECO:0000256" key="1">
    <source>
        <dbReference type="ARBA" id="ARBA00004236"/>
    </source>
</evidence>
<evidence type="ECO:0000256" key="7">
    <source>
        <dbReference type="SAM" id="Coils"/>
    </source>
</evidence>
<feature type="coiled-coil region" evidence="7">
    <location>
        <begin position="498"/>
        <end position="525"/>
    </location>
</feature>
<protein>
    <submittedName>
        <fullName evidence="11">Methyl-accepting chemotaxis protein</fullName>
    </submittedName>
</protein>
<dbReference type="Pfam" id="PF00015">
    <property type="entry name" value="MCPsignal"/>
    <property type="match status" value="1"/>
</dbReference>
<keyword evidence="3 8" id="KW-0472">Membrane</keyword>